<dbReference type="KEGG" id="tdf:H9L22_11920"/>
<proteinExistence type="predicted"/>
<dbReference type="EMBL" id="CP060789">
    <property type="protein sequence ID" value="QNP54980.1"/>
    <property type="molecule type" value="Genomic_DNA"/>
</dbReference>
<gene>
    <name evidence="1" type="ORF">H9L22_11920</name>
</gene>
<organism evidence="1 2">
    <name type="scientific">Tessaracoccus defluvii</name>
    <dbReference type="NCBI Taxonomy" id="1285901"/>
    <lineage>
        <taxon>Bacteria</taxon>
        <taxon>Bacillati</taxon>
        <taxon>Actinomycetota</taxon>
        <taxon>Actinomycetes</taxon>
        <taxon>Propionibacteriales</taxon>
        <taxon>Propionibacteriaceae</taxon>
        <taxon>Tessaracoccus</taxon>
    </lineage>
</organism>
<reference evidence="1 2" key="1">
    <citation type="submission" date="2020-08" db="EMBL/GenBank/DDBJ databases">
        <title>Genome sequence of Tessaracoccus defluvii JCM 17540T.</title>
        <authorList>
            <person name="Hyun D.-W."/>
            <person name="Bae J.-W."/>
        </authorList>
    </citation>
    <scope>NUCLEOTIDE SEQUENCE [LARGE SCALE GENOMIC DNA]</scope>
    <source>
        <strain evidence="1 2">JCM 17540</strain>
    </source>
</reference>
<protein>
    <submittedName>
        <fullName evidence="1">Uncharacterized protein</fullName>
    </submittedName>
</protein>
<dbReference type="RefSeq" id="WP_187720116.1">
    <property type="nucleotide sequence ID" value="NZ_BAABBL010000004.1"/>
</dbReference>
<keyword evidence="2" id="KW-1185">Reference proteome</keyword>
<evidence type="ECO:0000313" key="1">
    <source>
        <dbReference type="EMBL" id="QNP54980.1"/>
    </source>
</evidence>
<sequence>MAKYSKHVIKLVNGGIFRRVVGDLFHFKKAGRAVKAADDAGAKALKQLDQLEAAAAKKWAGVTKRRQKFLGATPSKFSKTGRDVLERMSKENPSSVRNLPKGDPSTWTKAQLDRVMIKSPESGEWFPYKSFDMGHSPVDAVTYWNNVGRFTEPRSKDVRDWMLDPANYRLQLSDVNQAAGRELGAAGARYQPPLKLPDGIVLDDKAKATILDMMKNL</sequence>
<dbReference type="AlphaFoldDB" id="A0A7H0H364"/>
<evidence type="ECO:0000313" key="2">
    <source>
        <dbReference type="Proteomes" id="UP000516117"/>
    </source>
</evidence>
<accession>A0A7H0H364</accession>
<dbReference type="Proteomes" id="UP000516117">
    <property type="component" value="Chromosome"/>
</dbReference>
<name>A0A7H0H364_9ACTN</name>